<evidence type="ECO:0000313" key="3">
    <source>
        <dbReference type="Proteomes" id="UP000293347"/>
    </source>
</evidence>
<proteinExistence type="predicted"/>
<comment type="caution">
    <text evidence="2">The sequence shown here is derived from an EMBL/GenBank/DDBJ whole genome shotgun (WGS) entry which is preliminary data.</text>
</comment>
<evidence type="ECO:0008006" key="4">
    <source>
        <dbReference type="Google" id="ProtNLM"/>
    </source>
</evidence>
<dbReference type="Proteomes" id="UP000293347">
    <property type="component" value="Unassembled WGS sequence"/>
</dbReference>
<dbReference type="EMBL" id="SJSL01000002">
    <property type="protein sequence ID" value="TCD01529.1"/>
    <property type="molecule type" value="Genomic_DNA"/>
</dbReference>
<gene>
    <name evidence="2" type="ORF">EZ437_12395</name>
</gene>
<dbReference type="RefSeq" id="WP_131596329.1">
    <property type="nucleotide sequence ID" value="NZ_SJSL01000002.1"/>
</dbReference>
<name>A0A4R0NMS1_9SPHI</name>
<accession>A0A4R0NMS1</accession>
<reference evidence="2 3" key="1">
    <citation type="submission" date="2019-02" db="EMBL/GenBank/DDBJ databases">
        <title>Pedobacter sp. RP-1-14 sp. nov., isolated from Arctic soil.</title>
        <authorList>
            <person name="Dahal R.H."/>
        </authorList>
    </citation>
    <scope>NUCLEOTIDE SEQUENCE [LARGE SCALE GENOMIC DNA]</scope>
    <source>
        <strain evidence="2 3">RP-1-14</strain>
    </source>
</reference>
<keyword evidence="1" id="KW-1133">Transmembrane helix</keyword>
<dbReference type="InterPro" id="IPR045764">
    <property type="entry name" value="DUF6132"/>
</dbReference>
<dbReference type="OrthoDB" id="2062758at2"/>
<protein>
    <recommendedName>
        <fullName evidence="4">YtxH domain-containing protein</fullName>
    </recommendedName>
</protein>
<dbReference type="AlphaFoldDB" id="A0A4R0NMS1"/>
<dbReference type="Pfam" id="PF19628">
    <property type="entry name" value="DUF6132"/>
    <property type="match status" value="1"/>
</dbReference>
<evidence type="ECO:0000313" key="2">
    <source>
        <dbReference type="EMBL" id="TCD01529.1"/>
    </source>
</evidence>
<organism evidence="2 3">
    <name type="scientific">Pedobacter psychroterrae</name>
    <dbReference type="NCBI Taxonomy" id="2530453"/>
    <lineage>
        <taxon>Bacteria</taxon>
        <taxon>Pseudomonadati</taxon>
        <taxon>Bacteroidota</taxon>
        <taxon>Sphingobacteriia</taxon>
        <taxon>Sphingobacteriales</taxon>
        <taxon>Sphingobacteriaceae</taxon>
        <taxon>Pedobacter</taxon>
    </lineage>
</organism>
<sequence length="64" mass="6727">MKNKIFAIIGLLVGALSGYLYWKFIGCNTGTCAITSSPIISTIYGALMGAVTGLAIQKDKKQTA</sequence>
<keyword evidence="1" id="KW-0472">Membrane</keyword>
<keyword evidence="3" id="KW-1185">Reference proteome</keyword>
<feature type="transmembrane region" description="Helical" evidence="1">
    <location>
        <begin position="5"/>
        <end position="22"/>
    </location>
</feature>
<evidence type="ECO:0000256" key="1">
    <source>
        <dbReference type="SAM" id="Phobius"/>
    </source>
</evidence>
<keyword evidence="1" id="KW-0812">Transmembrane</keyword>
<feature type="transmembrane region" description="Helical" evidence="1">
    <location>
        <begin position="34"/>
        <end position="56"/>
    </location>
</feature>